<dbReference type="EC" id="1.11.1.18" evidence="3"/>
<keyword evidence="3" id="KW-0560">Oxidoreductase</keyword>
<evidence type="ECO:0000313" key="3">
    <source>
        <dbReference type="EMBL" id="POM24971.1"/>
    </source>
</evidence>
<protein>
    <submittedName>
        <fullName evidence="3">Putative non-heme bromoperoxidase BpoC</fullName>
        <ecNumber evidence="3">1.11.1.18</ecNumber>
    </submittedName>
</protein>
<reference evidence="3 4" key="1">
    <citation type="journal article" date="2017" name="Chemistry">
        <title>Isolation, Biosynthesis and Chemical Modifications of Rubterolones A-F: Rare Tropolone Alkaloids from Actinomadura sp. 5-2.</title>
        <authorList>
            <person name="Guo H."/>
            <person name="Benndorf R."/>
            <person name="Leichnitz D."/>
            <person name="Klassen J.L."/>
            <person name="Vollmers J."/>
            <person name="Gorls H."/>
            <person name="Steinacker M."/>
            <person name="Weigel C."/>
            <person name="Dahse H.M."/>
            <person name="Kaster A.K."/>
            <person name="de Beer Z.W."/>
            <person name="Poulsen M."/>
            <person name="Beemelmanns C."/>
        </authorList>
    </citation>
    <scope>NUCLEOTIDE SEQUENCE [LARGE SCALE GENOMIC DNA]</scope>
    <source>
        <strain evidence="3 4">5-2</strain>
    </source>
</reference>
<dbReference type="Pfam" id="PF12697">
    <property type="entry name" value="Abhydrolase_6"/>
    <property type="match status" value="1"/>
</dbReference>
<keyword evidence="4" id="KW-1185">Reference proteome</keyword>
<dbReference type="InterPro" id="IPR029058">
    <property type="entry name" value="AB_hydrolase_fold"/>
</dbReference>
<sequence length="279" mass="29062">MPVVSINGVRVGYEVHGASGPVVLLVTGTGAPGRVWRTHQVPALLAAGYRAVTMDNRGIPPSDTGGDFTLADMAADTAGLIEHLDAAPCRVVGFSLGAMIVQELLVARPDLAERAVLMATRGRSDPLAAAVTAAEIELCDSGVQIPARFNAVIRALQNLAPSTLADDDRVRDWLDILEMSAPDLTAIRGQLGVDLIPDRRPAYAGIGCPCLVLGFADDLVARPGLGREVAAAIPGARYEEIAGCGHYGYLERPDAVNAALLRFLGAPADRSAVVTRAGA</sequence>
<dbReference type="RefSeq" id="WP_103564030.1">
    <property type="nucleotide sequence ID" value="NZ_MTBP01000002.1"/>
</dbReference>
<accession>A0A2P4UIW8</accession>
<evidence type="ECO:0000259" key="2">
    <source>
        <dbReference type="Pfam" id="PF12697"/>
    </source>
</evidence>
<name>A0A2P4UIW8_9ACTN</name>
<comment type="caution">
    <text evidence="3">The sequence shown here is derived from an EMBL/GenBank/DDBJ whole genome shotgun (WGS) entry which is preliminary data.</text>
</comment>
<dbReference type="Proteomes" id="UP000242367">
    <property type="component" value="Unassembled WGS sequence"/>
</dbReference>
<dbReference type="SUPFAM" id="SSF53474">
    <property type="entry name" value="alpha/beta-Hydrolases"/>
    <property type="match status" value="1"/>
</dbReference>
<keyword evidence="1 3" id="KW-0575">Peroxidase</keyword>
<dbReference type="PANTHER" id="PTHR43433">
    <property type="entry name" value="HYDROLASE, ALPHA/BETA FOLD FAMILY PROTEIN"/>
    <property type="match status" value="1"/>
</dbReference>
<dbReference type="InterPro" id="IPR000639">
    <property type="entry name" value="Epox_hydrolase-like"/>
</dbReference>
<evidence type="ECO:0000256" key="1">
    <source>
        <dbReference type="ARBA" id="ARBA00022559"/>
    </source>
</evidence>
<dbReference type="EMBL" id="MTBP01000002">
    <property type="protein sequence ID" value="POM24971.1"/>
    <property type="molecule type" value="Genomic_DNA"/>
</dbReference>
<organism evidence="3 4">
    <name type="scientific">Actinomadura rubteroloni</name>
    <dbReference type="NCBI Taxonomy" id="1926885"/>
    <lineage>
        <taxon>Bacteria</taxon>
        <taxon>Bacillati</taxon>
        <taxon>Actinomycetota</taxon>
        <taxon>Actinomycetes</taxon>
        <taxon>Streptosporangiales</taxon>
        <taxon>Thermomonosporaceae</taxon>
        <taxon>Actinomadura</taxon>
    </lineage>
</organism>
<dbReference type="GO" id="GO:0019806">
    <property type="term" value="F:bromide peroxidase activity"/>
    <property type="evidence" value="ECO:0007669"/>
    <property type="project" value="UniProtKB-EC"/>
</dbReference>
<gene>
    <name evidence="3" type="primary">bpoC</name>
    <name evidence="3" type="ORF">BTM25_36110</name>
</gene>
<dbReference type="InterPro" id="IPR000073">
    <property type="entry name" value="AB_hydrolase_1"/>
</dbReference>
<dbReference type="AlphaFoldDB" id="A0A2P4UIW8"/>
<dbReference type="PRINTS" id="PR00412">
    <property type="entry name" value="EPOXHYDRLASE"/>
</dbReference>
<dbReference type="Gene3D" id="3.40.50.1820">
    <property type="entry name" value="alpha/beta hydrolase"/>
    <property type="match status" value="1"/>
</dbReference>
<evidence type="ECO:0000313" key="4">
    <source>
        <dbReference type="Proteomes" id="UP000242367"/>
    </source>
</evidence>
<proteinExistence type="predicted"/>
<feature type="domain" description="AB hydrolase-1" evidence="2">
    <location>
        <begin position="23"/>
        <end position="259"/>
    </location>
</feature>
<dbReference type="PANTHER" id="PTHR43433:SF5">
    <property type="entry name" value="AB HYDROLASE-1 DOMAIN-CONTAINING PROTEIN"/>
    <property type="match status" value="1"/>
</dbReference>
<dbReference type="InterPro" id="IPR050471">
    <property type="entry name" value="AB_hydrolase"/>
</dbReference>